<organism evidence="1 2">
    <name type="scientific">bacterium (Candidatus Ratteibacteria) CG01_land_8_20_14_3_00_40_19</name>
    <dbReference type="NCBI Taxonomy" id="2014290"/>
    <lineage>
        <taxon>Bacteria</taxon>
        <taxon>Candidatus Ratteibacteria</taxon>
    </lineage>
</organism>
<proteinExistence type="predicted"/>
<evidence type="ECO:0000313" key="2">
    <source>
        <dbReference type="Proteomes" id="UP000228886"/>
    </source>
</evidence>
<gene>
    <name evidence="1" type="ORF">COS11_03675</name>
</gene>
<comment type="caution">
    <text evidence="1">The sequence shown here is derived from an EMBL/GenBank/DDBJ whole genome shotgun (WGS) entry which is preliminary data.</text>
</comment>
<dbReference type="AlphaFoldDB" id="A0A2M7E8T5"/>
<sequence length="114" mass="13445">MELKKIPGRNEYGTGCYLEEGKRYRGKIILDNKLYLQGKEDFAETYIPLEKIEAVRIERNRIEIKVYPSLLTAYTATIEGNGKELKRLIKDLVVKIGLKKRFFKREWVGEIYSR</sequence>
<reference evidence="2" key="1">
    <citation type="submission" date="2017-09" db="EMBL/GenBank/DDBJ databases">
        <title>Depth-based differentiation of microbial function through sediment-hosted aquifers and enrichment of novel symbionts in the deep terrestrial subsurface.</title>
        <authorList>
            <person name="Probst A.J."/>
            <person name="Ladd B."/>
            <person name="Jarett J.K."/>
            <person name="Geller-Mcgrath D.E."/>
            <person name="Sieber C.M.K."/>
            <person name="Emerson J.B."/>
            <person name="Anantharaman K."/>
            <person name="Thomas B.C."/>
            <person name="Malmstrom R."/>
            <person name="Stieglmeier M."/>
            <person name="Klingl A."/>
            <person name="Woyke T."/>
            <person name="Ryan C.M."/>
            <person name="Banfield J.F."/>
        </authorList>
    </citation>
    <scope>NUCLEOTIDE SEQUENCE [LARGE SCALE GENOMIC DNA]</scope>
</reference>
<dbReference type="EMBL" id="PETL01000178">
    <property type="protein sequence ID" value="PIV64150.1"/>
    <property type="molecule type" value="Genomic_DNA"/>
</dbReference>
<name>A0A2M7E8T5_9BACT</name>
<protein>
    <submittedName>
        <fullName evidence="1">Uncharacterized protein</fullName>
    </submittedName>
</protein>
<evidence type="ECO:0000313" key="1">
    <source>
        <dbReference type="EMBL" id="PIV64150.1"/>
    </source>
</evidence>
<dbReference type="Proteomes" id="UP000228886">
    <property type="component" value="Unassembled WGS sequence"/>
</dbReference>
<accession>A0A2M7E8T5</accession>